<dbReference type="KEGG" id="tet:TTHERM_00913410"/>
<keyword evidence="2" id="KW-1185">Reference proteome</keyword>
<dbReference type="HOGENOM" id="CLU_602017_0_0_1"/>
<gene>
    <name evidence="1" type="ORF">TTHERM_00913410</name>
</gene>
<dbReference type="InParanoid" id="Q23TT3"/>
<organism evidence="1 2">
    <name type="scientific">Tetrahymena thermophila (strain SB210)</name>
    <dbReference type="NCBI Taxonomy" id="312017"/>
    <lineage>
        <taxon>Eukaryota</taxon>
        <taxon>Sar</taxon>
        <taxon>Alveolata</taxon>
        <taxon>Ciliophora</taxon>
        <taxon>Intramacronucleata</taxon>
        <taxon>Oligohymenophorea</taxon>
        <taxon>Hymenostomatida</taxon>
        <taxon>Tetrahymenina</taxon>
        <taxon>Tetrahymenidae</taxon>
        <taxon>Tetrahymena</taxon>
    </lineage>
</organism>
<reference evidence="2" key="1">
    <citation type="journal article" date="2006" name="PLoS Biol.">
        <title>Macronuclear genome sequence of the ciliate Tetrahymena thermophila, a model eukaryote.</title>
        <authorList>
            <person name="Eisen J.A."/>
            <person name="Coyne R.S."/>
            <person name="Wu M."/>
            <person name="Wu D."/>
            <person name="Thiagarajan M."/>
            <person name="Wortman J.R."/>
            <person name="Badger J.H."/>
            <person name="Ren Q."/>
            <person name="Amedeo P."/>
            <person name="Jones K.M."/>
            <person name="Tallon L.J."/>
            <person name="Delcher A.L."/>
            <person name="Salzberg S.L."/>
            <person name="Silva J.C."/>
            <person name="Haas B.J."/>
            <person name="Majoros W.H."/>
            <person name="Farzad M."/>
            <person name="Carlton J.M."/>
            <person name="Smith R.K. Jr."/>
            <person name="Garg J."/>
            <person name="Pearlman R.E."/>
            <person name="Karrer K.M."/>
            <person name="Sun L."/>
            <person name="Manning G."/>
            <person name="Elde N.C."/>
            <person name="Turkewitz A.P."/>
            <person name="Asai D.J."/>
            <person name="Wilkes D.E."/>
            <person name="Wang Y."/>
            <person name="Cai H."/>
            <person name="Collins K."/>
            <person name="Stewart B.A."/>
            <person name="Lee S.R."/>
            <person name="Wilamowska K."/>
            <person name="Weinberg Z."/>
            <person name="Ruzzo W.L."/>
            <person name="Wloga D."/>
            <person name="Gaertig J."/>
            <person name="Frankel J."/>
            <person name="Tsao C.-C."/>
            <person name="Gorovsky M.A."/>
            <person name="Keeling P.J."/>
            <person name="Waller R.F."/>
            <person name="Patron N.J."/>
            <person name="Cherry J.M."/>
            <person name="Stover N.A."/>
            <person name="Krieger C.J."/>
            <person name="del Toro C."/>
            <person name="Ryder H.F."/>
            <person name="Williamson S.C."/>
            <person name="Barbeau R.A."/>
            <person name="Hamilton E.P."/>
            <person name="Orias E."/>
        </authorList>
    </citation>
    <scope>NUCLEOTIDE SEQUENCE [LARGE SCALE GENOMIC DNA]</scope>
    <source>
        <strain evidence="2">SB210</strain>
    </source>
</reference>
<accession>Q23TT3</accession>
<evidence type="ECO:0000313" key="1">
    <source>
        <dbReference type="EMBL" id="EAR99962.1"/>
    </source>
</evidence>
<name>Q23TT3_TETTS</name>
<dbReference type="Proteomes" id="UP000009168">
    <property type="component" value="Unassembled WGS sequence"/>
</dbReference>
<dbReference type="RefSeq" id="XP_001020207.1">
    <property type="nucleotide sequence ID" value="XM_001020207.1"/>
</dbReference>
<dbReference type="GeneID" id="7834071"/>
<sequence length="455" mass="54946">MRTLEVWIFNIYLLKNQFQFKQVKRFILFVKDKFYQDQCIELSYRNNNLIIGCGLCQIGFDNQFCSSIFIRGDKENTYFVNIKQNQQPFIQILQKLIIIDLQNIKVELLNQNQLYASLYNGNSSSQLCLKLQFEDKADLLQFKISEHQMAEINILFKDLQFTGVKTCFLLQNIQNAYDINLNIIESNEKQQMAKIKHKLSEEIERRQFEIDFESIQDLIEIIQSYFYLLQKIGSSQNIELKLIAQDNNNEMKKNIFELINSVNFMKANITHLSLDLKFLKKNSKHFNNQKKLINLDVQFQYQQYSYQFNIDQKQMLQNFQIEKIYKDYHRLVALKLYSVNYLPSYLIQFFQKFKRLTQFNFTSFGKKYIYDCYDYGEYLYHDKQAKIFQKIYQEQGKTHFAYLFIDNHDDILCSYTRREYCTCQNNKMQKLLKKPLQFYENRVLYGSQYSSWNDD</sequence>
<dbReference type="AlphaFoldDB" id="Q23TT3"/>
<protein>
    <submittedName>
        <fullName evidence="1">Uncharacterized protein</fullName>
    </submittedName>
</protein>
<proteinExistence type="predicted"/>
<evidence type="ECO:0000313" key="2">
    <source>
        <dbReference type="Proteomes" id="UP000009168"/>
    </source>
</evidence>
<dbReference type="EMBL" id="GG662633">
    <property type="protein sequence ID" value="EAR99962.1"/>
    <property type="molecule type" value="Genomic_DNA"/>
</dbReference>